<protein>
    <submittedName>
        <fullName evidence="2">Uncharacterized protein</fullName>
    </submittedName>
</protein>
<feature type="coiled-coil region" evidence="1">
    <location>
        <begin position="52"/>
        <end position="107"/>
    </location>
</feature>
<evidence type="ECO:0000313" key="2">
    <source>
        <dbReference type="EMBL" id="EHR77969.1"/>
    </source>
</evidence>
<evidence type="ECO:0000313" key="3">
    <source>
        <dbReference type="Proteomes" id="UP000015502"/>
    </source>
</evidence>
<reference evidence="2 3" key="1">
    <citation type="journal article" date="2012" name="J. Bacteriol.">
        <title>Genome sequence of the model hyperthermophilic archaeon Thermococcus litoralis NS-C.</title>
        <authorList>
            <person name="Gardner A.F."/>
            <person name="Kumar S."/>
            <person name="Perler F.B."/>
        </authorList>
    </citation>
    <scope>NUCLEOTIDE SEQUENCE [LARGE SCALE GENOMIC DNA]</scope>
    <source>
        <strain evidence="3">ATCC 51850 / DSM 5473 / JCM 8560 / NS-C</strain>
    </source>
</reference>
<gene>
    <name evidence="2" type="ORF">OCC_02922</name>
</gene>
<accession>H3ZQ06</accession>
<dbReference type="RefSeq" id="WP_004069342.1">
    <property type="nucleotide sequence ID" value="NC_022084.1"/>
</dbReference>
<keyword evidence="3" id="KW-1185">Reference proteome</keyword>
<keyword evidence="1" id="KW-0175">Coiled coil</keyword>
<dbReference type="KEGG" id="tlt:OCC_02922"/>
<dbReference type="OrthoDB" id="98036at2157"/>
<dbReference type="EMBL" id="CP006670">
    <property type="protein sequence ID" value="EHR77969.1"/>
    <property type="molecule type" value="Genomic_DNA"/>
</dbReference>
<dbReference type="GeneID" id="16548918"/>
<name>H3ZQ06_THELN</name>
<sequence length="306" mass="35269">MRISMRGPGRPKKWNGRLLQWTAYIVEDDFEYIEQTRAKLKLSRAEFLHMVLNQANLNVLELQAKIKHLEEYISQLEKENAEKDKTIEKLLAENEKLKLENKALKLGSKSVVRDAIKFRAIAEKIEEGKSWKEICASAGFRDVDKIKDILFAAFDAQKDENNEWPEVIEPRDVAEEFKGFVLVKVPGVKHPVDYAVVKKGHEKAFLAEKKAEVEAPKVRDPAAEVATKLRAFLKSYELMKSDRRGEERAEKMLESFSKRGLKNLIKDYGFVTVFDVIYSDPQFKAVFLPLLESLTPKKKKEVLVDE</sequence>
<proteinExistence type="predicted"/>
<dbReference type="PaxDb" id="523849-OCC_02922"/>
<organism evidence="2 3">
    <name type="scientific">Thermococcus litoralis (strain ATCC 51850 / DSM 5473 / JCM 8560 / NS-C)</name>
    <dbReference type="NCBI Taxonomy" id="523849"/>
    <lineage>
        <taxon>Archaea</taxon>
        <taxon>Methanobacteriati</taxon>
        <taxon>Methanobacteriota</taxon>
        <taxon>Thermococci</taxon>
        <taxon>Thermococcales</taxon>
        <taxon>Thermococcaceae</taxon>
        <taxon>Thermococcus</taxon>
    </lineage>
</organism>
<dbReference type="AlphaFoldDB" id="H3ZQ06"/>
<dbReference type="HOGENOM" id="CLU_810430_0_0_2"/>
<dbReference type="Proteomes" id="UP000015502">
    <property type="component" value="Chromosome"/>
</dbReference>
<evidence type="ECO:0000256" key="1">
    <source>
        <dbReference type="SAM" id="Coils"/>
    </source>
</evidence>
<dbReference type="STRING" id="523849.OCC_02922"/>